<dbReference type="SUPFAM" id="SSF103473">
    <property type="entry name" value="MFS general substrate transporter"/>
    <property type="match status" value="1"/>
</dbReference>
<dbReference type="GO" id="GO:0005886">
    <property type="term" value="C:plasma membrane"/>
    <property type="evidence" value="ECO:0007669"/>
    <property type="project" value="UniProtKB-SubCell"/>
</dbReference>
<dbReference type="AlphaFoldDB" id="A0A2L1UYG6"/>
<feature type="transmembrane region" description="Helical" evidence="6">
    <location>
        <begin position="342"/>
        <end position="363"/>
    </location>
</feature>
<evidence type="ECO:0000313" key="8">
    <source>
        <dbReference type="EMBL" id="AVF37993.1"/>
    </source>
</evidence>
<dbReference type="CDD" id="cd17324">
    <property type="entry name" value="MFS_NepI_like"/>
    <property type="match status" value="1"/>
</dbReference>
<feature type="transmembrane region" description="Helical" evidence="6">
    <location>
        <begin position="170"/>
        <end position="190"/>
    </location>
</feature>
<organism evidence="8 9">
    <name type="scientific">Rahnella sikkimica</name>
    <dbReference type="NCBI Taxonomy" id="1805933"/>
    <lineage>
        <taxon>Bacteria</taxon>
        <taxon>Pseudomonadati</taxon>
        <taxon>Pseudomonadota</taxon>
        <taxon>Gammaproteobacteria</taxon>
        <taxon>Enterobacterales</taxon>
        <taxon>Yersiniaceae</taxon>
        <taxon>Rahnella</taxon>
    </lineage>
</organism>
<geneLocation type="plasmid" evidence="8 9">
    <name>unnamed2</name>
</geneLocation>
<feature type="transmembrane region" description="Helical" evidence="6">
    <location>
        <begin position="112"/>
        <end position="133"/>
    </location>
</feature>
<keyword evidence="5 6" id="KW-0472">Membrane</keyword>
<dbReference type="RefSeq" id="WP_104925324.1">
    <property type="nucleotide sequence ID" value="NZ_CP019064.1"/>
</dbReference>
<gene>
    <name evidence="8" type="ORF">BV494_24090</name>
</gene>
<dbReference type="PANTHER" id="PTHR43124">
    <property type="entry name" value="PURINE EFFLUX PUMP PBUE"/>
    <property type="match status" value="1"/>
</dbReference>
<evidence type="ECO:0000313" key="9">
    <source>
        <dbReference type="Proteomes" id="UP000239197"/>
    </source>
</evidence>
<sequence length="403" mass="42085">MNQPPSTDKTPLDQVTAKWGAVFSLSFSVISLVTAELLPISLLTPVASALHVSEGMAGQAVSATSLVGMISSLFIASATRRLDRRLVMLMFMVFFIASNALVSMATDFTMLIVGRVILGVALGGFWSMAAAITMRLVPAAQIPQALSVIFGGVSVAMAVSAPVGTWLGSIIGWRGVFASVAILGVVGFAWQYRVLPAMKPSGQSKISTLFSLLKKPQIGMGMLGMALVFGGHFAFFTYLRPSLENVSGFGVNGVSTLLFGFGIASIAGTSFAGYMMRRNLRLILALVPLCMSVLAFAFIFTGHVTPLVSLWVVMWGFLFGAVPVAWTTWLTDAVPDETESGGGLQVAAIQLAITAGAGLGGILMDSAGAYGPIAGSGIILLIASLLIFSGIRPEKQNSVACDA</sequence>
<evidence type="ECO:0000256" key="5">
    <source>
        <dbReference type="ARBA" id="ARBA00023136"/>
    </source>
</evidence>
<evidence type="ECO:0000256" key="3">
    <source>
        <dbReference type="ARBA" id="ARBA00022692"/>
    </source>
</evidence>
<dbReference type="Gene3D" id="1.20.1250.20">
    <property type="entry name" value="MFS general substrate transporter like domains"/>
    <property type="match status" value="1"/>
</dbReference>
<feature type="transmembrane region" description="Helical" evidence="6">
    <location>
        <begin position="145"/>
        <end position="164"/>
    </location>
</feature>
<dbReference type="PANTHER" id="PTHR43124:SF5">
    <property type="entry name" value="PURINE RIBONUCLEOSIDE EFFLUX PUMP NEPI"/>
    <property type="match status" value="1"/>
</dbReference>
<keyword evidence="2" id="KW-1003">Cell membrane</keyword>
<dbReference type="OrthoDB" id="9812189at2"/>
<feature type="transmembrane region" description="Helical" evidence="6">
    <location>
        <begin position="218"/>
        <end position="239"/>
    </location>
</feature>
<feature type="transmembrane region" description="Helical" evidence="6">
    <location>
        <begin position="369"/>
        <end position="388"/>
    </location>
</feature>
<dbReference type="InterPro" id="IPR050189">
    <property type="entry name" value="MFS_Efflux_Transporters"/>
</dbReference>
<keyword evidence="4 6" id="KW-1133">Transmembrane helix</keyword>
<dbReference type="Pfam" id="PF07690">
    <property type="entry name" value="MFS_1"/>
    <property type="match status" value="1"/>
</dbReference>
<keyword evidence="8" id="KW-0614">Plasmid</keyword>
<dbReference type="Proteomes" id="UP000239197">
    <property type="component" value="Plasmid unnamed2"/>
</dbReference>
<dbReference type="KEGG" id="rox:BV494_24090"/>
<feature type="transmembrane region" description="Helical" evidence="6">
    <location>
        <begin position="60"/>
        <end position="79"/>
    </location>
</feature>
<feature type="transmembrane region" description="Helical" evidence="6">
    <location>
        <begin position="282"/>
        <end position="302"/>
    </location>
</feature>
<evidence type="ECO:0000256" key="1">
    <source>
        <dbReference type="ARBA" id="ARBA00004651"/>
    </source>
</evidence>
<evidence type="ECO:0000256" key="2">
    <source>
        <dbReference type="ARBA" id="ARBA00022475"/>
    </source>
</evidence>
<feature type="transmembrane region" description="Helical" evidence="6">
    <location>
        <begin position="308"/>
        <end position="330"/>
    </location>
</feature>
<accession>A0A2L1UYG6</accession>
<comment type="subcellular location">
    <subcellularLocation>
        <location evidence="1">Cell membrane</location>
        <topology evidence="1">Multi-pass membrane protein</topology>
    </subcellularLocation>
</comment>
<name>A0A2L1UYG6_9GAMM</name>
<dbReference type="EMBL" id="CP019064">
    <property type="protein sequence ID" value="AVF37993.1"/>
    <property type="molecule type" value="Genomic_DNA"/>
</dbReference>
<proteinExistence type="predicted"/>
<dbReference type="InterPro" id="IPR020846">
    <property type="entry name" value="MFS_dom"/>
</dbReference>
<evidence type="ECO:0000256" key="4">
    <source>
        <dbReference type="ARBA" id="ARBA00022989"/>
    </source>
</evidence>
<keyword evidence="9" id="KW-1185">Reference proteome</keyword>
<dbReference type="PROSITE" id="PS50850">
    <property type="entry name" value="MFS"/>
    <property type="match status" value="1"/>
</dbReference>
<evidence type="ECO:0000256" key="6">
    <source>
        <dbReference type="SAM" id="Phobius"/>
    </source>
</evidence>
<protein>
    <submittedName>
        <fullName evidence="8">MFS transporter</fullName>
    </submittedName>
</protein>
<dbReference type="GO" id="GO:0022857">
    <property type="term" value="F:transmembrane transporter activity"/>
    <property type="evidence" value="ECO:0007669"/>
    <property type="project" value="InterPro"/>
</dbReference>
<feature type="transmembrane region" description="Helical" evidence="6">
    <location>
        <begin position="251"/>
        <end position="275"/>
    </location>
</feature>
<feature type="domain" description="Major facilitator superfamily (MFS) profile" evidence="7">
    <location>
        <begin position="12"/>
        <end position="395"/>
    </location>
</feature>
<evidence type="ECO:0000259" key="7">
    <source>
        <dbReference type="PROSITE" id="PS50850"/>
    </source>
</evidence>
<keyword evidence="3 6" id="KW-0812">Transmembrane</keyword>
<reference evidence="9" key="1">
    <citation type="submission" date="2017-01" db="EMBL/GenBank/DDBJ databases">
        <title>Genome sequence of Rouxiella sp. ERMR1:05.</title>
        <authorList>
            <person name="Kumar R."/>
            <person name="Singh D."/>
            <person name="Kumar S."/>
        </authorList>
    </citation>
    <scope>NUCLEOTIDE SEQUENCE [LARGE SCALE GENOMIC DNA]</scope>
    <source>
        <strain evidence="9">ERMR1:05</strain>
        <plasmid evidence="9">unnamed2</plasmid>
    </source>
</reference>
<feature type="transmembrane region" description="Helical" evidence="6">
    <location>
        <begin position="21"/>
        <end position="40"/>
    </location>
</feature>
<dbReference type="InterPro" id="IPR011701">
    <property type="entry name" value="MFS"/>
</dbReference>
<feature type="transmembrane region" description="Helical" evidence="6">
    <location>
        <begin position="86"/>
        <end position="106"/>
    </location>
</feature>
<dbReference type="InterPro" id="IPR036259">
    <property type="entry name" value="MFS_trans_sf"/>
</dbReference>